<reference evidence="1" key="2">
    <citation type="submission" date="2025-03" db="EMBL/GenBank/DDBJ databases">
        <authorList>
            <consortium name="ELIXIR-Norway"/>
            <consortium name="Elixir Norway"/>
        </authorList>
    </citation>
    <scope>NUCLEOTIDE SEQUENCE</scope>
</reference>
<accession>A0AC59ZPS5</accession>
<evidence type="ECO:0000313" key="1">
    <source>
        <dbReference type="EMBL" id="CAN0483203.1"/>
    </source>
</evidence>
<organism evidence="1 2">
    <name type="scientific">Rangifer tarandus platyrhynchus</name>
    <name type="common">Svalbard reindeer</name>
    <dbReference type="NCBI Taxonomy" id="3082113"/>
    <lineage>
        <taxon>Eukaryota</taxon>
        <taxon>Metazoa</taxon>
        <taxon>Chordata</taxon>
        <taxon>Craniata</taxon>
        <taxon>Vertebrata</taxon>
        <taxon>Euteleostomi</taxon>
        <taxon>Mammalia</taxon>
        <taxon>Eutheria</taxon>
        <taxon>Laurasiatheria</taxon>
        <taxon>Artiodactyla</taxon>
        <taxon>Ruminantia</taxon>
        <taxon>Pecora</taxon>
        <taxon>Cervidae</taxon>
        <taxon>Odocoileinae</taxon>
        <taxon>Rangifer</taxon>
    </lineage>
</organism>
<dbReference type="EMBL" id="OX596116">
    <property type="protein sequence ID" value="CAN0483203.1"/>
    <property type="molecule type" value="Genomic_DNA"/>
</dbReference>
<gene>
    <name evidence="1" type="ORF">MRATA1EN22A_LOCUS21192</name>
</gene>
<evidence type="ECO:0000313" key="2">
    <source>
        <dbReference type="Proteomes" id="UP001162501"/>
    </source>
</evidence>
<protein>
    <submittedName>
        <fullName evidence="1">Uncharacterized protein</fullName>
    </submittedName>
</protein>
<reference evidence="1" key="1">
    <citation type="submission" date="2023-05" db="EMBL/GenBank/DDBJ databases">
        <authorList>
            <consortium name="ELIXIR-Norway"/>
        </authorList>
    </citation>
    <scope>NUCLEOTIDE SEQUENCE</scope>
</reference>
<dbReference type="Proteomes" id="UP001162501">
    <property type="component" value="Chromosome 32"/>
</dbReference>
<sequence>MALGRPHGTHRRGSRQRHAPENRARPGDPGVDSVGGPWGWGWSSVAAGVKGQGGQGRGQAGSSSCSLHTNPPDHSGETALVPAAWRPQAPPHVSLGPLTLAPHAQQGPLPGVSALGFSGRGSDPPTIMHLFLLFCRFFSSFKTYLS</sequence>
<proteinExistence type="predicted"/>
<name>A0AC59ZPS5_RANTA</name>